<feature type="chain" id="PRO_5022223033" description="DUF4440 domain-containing protein" evidence="1">
    <location>
        <begin position="20"/>
        <end position="169"/>
    </location>
</feature>
<dbReference type="AlphaFoldDB" id="A0A512NB44"/>
<evidence type="ECO:0000259" key="2">
    <source>
        <dbReference type="Pfam" id="PF14534"/>
    </source>
</evidence>
<feature type="domain" description="DUF4440" evidence="2">
    <location>
        <begin position="39"/>
        <end position="153"/>
    </location>
</feature>
<dbReference type="InterPro" id="IPR027843">
    <property type="entry name" value="DUF4440"/>
</dbReference>
<protein>
    <recommendedName>
        <fullName evidence="2">DUF4440 domain-containing protein</fullName>
    </recommendedName>
</protein>
<comment type="caution">
    <text evidence="3">The sequence shown here is derived from an EMBL/GenBank/DDBJ whole genome shotgun (WGS) entry which is preliminary data.</text>
</comment>
<evidence type="ECO:0000256" key="1">
    <source>
        <dbReference type="SAM" id="SignalP"/>
    </source>
</evidence>
<dbReference type="RefSeq" id="WP_147150244.1">
    <property type="nucleotide sequence ID" value="NZ_BKAJ01000057.1"/>
</dbReference>
<name>A0A512NB44_9HYPH</name>
<feature type="signal peptide" evidence="1">
    <location>
        <begin position="1"/>
        <end position="19"/>
    </location>
</feature>
<dbReference type="InterPro" id="IPR032710">
    <property type="entry name" value="NTF2-like_dom_sf"/>
</dbReference>
<dbReference type="SUPFAM" id="SSF54427">
    <property type="entry name" value="NTF2-like"/>
    <property type="match status" value="1"/>
</dbReference>
<sequence length="169" mass="18338">MKRLRRAACAAIIGVSALAGYVVVAGAQQMGATADEQAVRQVITDMTEGFNSHDGRAASRMYMPEARLVTVRGEVMEGQPAIEKGLTSIFETRAKTAMHRTLSVSIRFLRPDMALVHVTNELSGLVAPDGAALPPHQELSLRVLAKQDGRWQVAAFHNTMVRPFATSPR</sequence>
<evidence type="ECO:0000313" key="4">
    <source>
        <dbReference type="Proteomes" id="UP000321058"/>
    </source>
</evidence>
<dbReference type="EMBL" id="BKAJ01000057">
    <property type="protein sequence ID" value="GEP56168.1"/>
    <property type="molecule type" value="Genomic_DNA"/>
</dbReference>
<keyword evidence="4" id="KW-1185">Reference proteome</keyword>
<dbReference type="Pfam" id="PF14534">
    <property type="entry name" value="DUF4440"/>
    <property type="match status" value="1"/>
</dbReference>
<dbReference type="Proteomes" id="UP000321058">
    <property type="component" value="Unassembled WGS sequence"/>
</dbReference>
<evidence type="ECO:0000313" key="3">
    <source>
        <dbReference type="EMBL" id="GEP56168.1"/>
    </source>
</evidence>
<dbReference type="OrthoDB" id="122531at2"/>
<reference evidence="3 4" key="1">
    <citation type="submission" date="2019-07" db="EMBL/GenBank/DDBJ databases">
        <title>Whole genome shotgun sequence of Reyranella soli NBRC 108950.</title>
        <authorList>
            <person name="Hosoyama A."/>
            <person name="Uohara A."/>
            <person name="Ohji S."/>
            <person name="Ichikawa N."/>
        </authorList>
    </citation>
    <scope>NUCLEOTIDE SEQUENCE [LARGE SCALE GENOMIC DNA]</scope>
    <source>
        <strain evidence="3 4">NBRC 108950</strain>
    </source>
</reference>
<gene>
    <name evidence="3" type="ORF">RSO01_33340</name>
</gene>
<organism evidence="3 4">
    <name type="scientific">Reyranella soli</name>
    <dbReference type="NCBI Taxonomy" id="1230389"/>
    <lineage>
        <taxon>Bacteria</taxon>
        <taxon>Pseudomonadati</taxon>
        <taxon>Pseudomonadota</taxon>
        <taxon>Alphaproteobacteria</taxon>
        <taxon>Hyphomicrobiales</taxon>
        <taxon>Reyranellaceae</taxon>
        <taxon>Reyranella</taxon>
    </lineage>
</organism>
<keyword evidence="1" id="KW-0732">Signal</keyword>
<dbReference type="NCBIfam" id="TIGR02246">
    <property type="entry name" value="SgcJ/EcaC family oxidoreductase"/>
    <property type="match status" value="1"/>
</dbReference>
<proteinExistence type="predicted"/>
<dbReference type="Gene3D" id="3.10.450.50">
    <property type="match status" value="1"/>
</dbReference>
<accession>A0A512NB44</accession>
<dbReference type="InterPro" id="IPR011944">
    <property type="entry name" value="Steroid_delta5-4_isomerase"/>
</dbReference>